<reference evidence="5" key="3">
    <citation type="journal article" date="2017" name="Nature">
        <title>Genome sequence of the progenitor of the wheat D genome Aegilops tauschii.</title>
        <authorList>
            <person name="Luo M.C."/>
            <person name="Gu Y.Q."/>
            <person name="Puiu D."/>
            <person name="Wang H."/>
            <person name="Twardziok S.O."/>
            <person name="Deal K.R."/>
            <person name="Huo N."/>
            <person name="Zhu T."/>
            <person name="Wang L."/>
            <person name="Wang Y."/>
            <person name="McGuire P.E."/>
            <person name="Liu S."/>
            <person name="Long H."/>
            <person name="Ramasamy R.K."/>
            <person name="Rodriguez J.C."/>
            <person name="Van S.L."/>
            <person name="Yuan L."/>
            <person name="Wang Z."/>
            <person name="Xia Z."/>
            <person name="Xiao L."/>
            <person name="Anderson O.D."/>
            <person name="Ouyang S."/>
            <person name="Liang Y."/>
            <person name="Zimin A.V."/>
            <person name="Pertea G."/>
            <person name="Qi P."/>
            <person name="Bennetzen J.L."/>
            <person name="Dai X."/>
            <person name="Dawson M.W."/>
            <person name="Muller H.G."/>
            <person name="Kugler K."/>
            <person name="Rivarola-Duarte L."/>
            <person name="Spannagl M."/>
            <person name="Mayer K.F.X."/>
            <person name="Lu F.H."/>
            <person name="Bevan M.W."/>
            <person name="Leroy P."/>
            <person name="Li P."/>
            <person name="You F.M."/>
            <person name="Sun Q."/>
            <person name="Liu Z."/>
            <person name="Lyons E."/>
            <person name="Wicker T."/>
            <person name="Salzberg S.L."/>
            <person name="Devos K.M."/>
            <person name="Dvorak J."/>
        </authorList>
    </citation>
    <scope>NUCLEOTIDE SEQUENCE [LARGE SCALE GENOMIC DNA]</scope>
    <source>
        <strain evidence="5">cv. AL8/78</strain>
    </source>
</reference>
<dbReference type="GO" id="GO:0008757">
    <property type="term" value="F:S-adenosylmethionine-dependent methyltransferase activity"/>
    <property type="evidence" value="ECO:0007669"/>
    <property type="project" value="InterPro"/>
</dbReference>
<reference evidence="5" key="5">
    <citation type="journal article" date="2021" name="G3 (Bethesda)">
        <title>Aegilops tauschii genome assembly Aet v5.0 features greater sequence contiguity and improved annotation.</title>
        <authorList>
            <person name="Wang L."/>
            <person name="Zhu T."/>
            <person name="Rodriguez J.C."/>
            <person name="Deal K.R."/>
            <person name="Dubcovsky J."/>
            <person name="McGuire P.E."/>
            <person name="Lux T."/>
            <person name="Spannagl M."/>
            <person name="Mayer K.F.X."/>
            <person name="Baldrich P."/>
            <person name="Meyers B.C."/>
            <person name="Huo N."/>
            <person name="Gu Y.Q."/>
            <person name="Zhou H."/>
            <person name="Devos K.M."/>
            <person name="Bennetzen J.L."/>
            <person name="Unver T."/>
            <person name="Budak H."/>
            <person name="Gulick P.J."/>
            <person name="Galiba G."/>
            <person name="Kalapos B."/>
            <person name="Nelson D.R."/>
            <person name="Li P."/>
            <person name="You F.M."/>
            <person name="Luo M.C."/>
            <person name="Dvorak J."/>
        </authorList>
    </citation>
    <scope>NUCLEOTIDE SEQUENCE [LARGE SCALE GENOMIC DNA]</scope>
    <source>
        <strain evidence="5">cv. AL8/78</strain>
    </source>
</reference>
<keyword evidence="2" id="KW-0808">Transferase</keyword>
<evidence type="ECO:0000256" key="3">
    <source>
        <dbReference type="ARBA" id="ARBA00022691"/>
    </source>
</evidence>
<dbReference type="PANTHER" id="PTHR12303">
    <property type="entry name" value="CARNOSINE N-METHYLTRANSFERASE"/>
    <property type="match status" value="1"/>
</dbReference>
<dbReference type="PANTHER" id="PTHR12303:SF6">
    <property type="entry name" value="CARNOSINE N-METHYLTRANSFERASE"/>
    <property type="match status" value="1"/>
</dbReference>
<sequence>PRGGIPSTRRRSRSSPSAASSPPTSTIKMQQRKMSRDMNVHSKSFLLPTRELLFHLGLKYQRLRWCISMNTSFIMNMLEAFEPPFDMSQCVDGDCHDCAEHMHGHSHADTINNSELLVQHCCPEEGANTRETENKKDEEVHMVGCSQPAACNLGISQGEDKSCNDGKDASAAANCQDTDCFASSTDENVTPGHRRAPSLPLDVPPVDVDKVRCIIRNIVRDWAQEGQIERDEC</sequence>
<reference evidence="5" key="4">
    <citation type="submission" date="2019-03" db="UniProtKB">
        <authorList>
            <consortium name="EnsemblPlants"/>
        </authorList>
    </citation>
    <scope>IDENTIFICATION</scope>
</reference>
<reference evidence="6" key="1">
    <citation type="journal article" date="2014" name="Science">
        <title>Ancient hybridizations among the ancestral genomes of bread wheat.</title>
        <authorList>
            <consortium name="International Wheat Genome Sequencing Consortium,"/>
            <person name="Marcussen T."/>
            <person name="Sandve S.R."/>
            <person name="Heier L."/>
            <person name="Spannagl M."/>
            <person name="Pfeifer M."/>
            <person name="Jakobsen K.S."/>
            <person name="Wulff B.B."/>
            <person name="Steuernagel B."/>
            <person name="Mayer K.F."/>
            <person name="Olsen O.A."/>
        </authorList>
    </citation>
    <scope>NUCLEOTIDE SEQUENCE [LARGE SCALE GENOMIC DNA]</scope>
    <source>
        <strain evidence="6">cv. AL8/78</strain>
    </source>
</reference>
<dbReference type="AlphaFoldDB" id="A0A452ZJ30"/>
<dbReference type="GO" id="GO:0032259">
    <property type="term" value="P:methylation"/>
    <property type="evidence" value="ECO:0007669"/>
    <property type="project" value="UniProtKB-KW"/>
</dbReference>
<feature type="region of interest" description="Disordered" evidence="4">
    <location>
        <begin position="1"/>
        <end position="37"/>
    </location>
</feature>
<evidence type="ECO:0000256" key="4">
    <source>
        <dbReference type="SAM" id="MobiDB-lite"/>
    </source>
</evidence>
<evidence type="ECO:0000313" key="6">
    <source>
        <dbReference type="Proteomes" id="UP000015105"/>
    </source>
</evidence>
<protein>
    <submittedName>
        <fullName evidence="5">Uncharacterized protein</fullName>
    </submittedName>
</protein>
<evidence type="ECO:0000256" key="2">
    <source>
        <dbReference type="ARBA" id="ARBA00022679"/>
    </source>
</evidence>
<accession>A0A452ZJ30</accession>
<dbReference type="Gramene" id="AET1Gv20798800.16">
    <property type="protein sequence ID" value="AET1Gv20798800.16"/>
    <property type="gene ID" value="AET1Gv20798800"/>
</dbReference>
<evidence type="ECO:0000313" key="5">
    <source>
        <dbReference type="EnsemblPlants" id="AET1Gv20798800.16"/>
    </source>
</evidence>
<keyword evidence="1" id="KW-0489">Methyltransferase</keyword>
<proteinExistence type="predicted"/>
<dbReference type="Proteomes" id="UP000015105">
    <property type="component" value="Chromosome 1D"/>
</dbReference>
<feature type="compositionally biased region" description="Low complexity" evidence="4">
    <location>
        <begin position="14"/>
        <end position="26"/>
    </location>
</feature>
<keyword evidence="6" id="KW-1185">Reference proteome</keyword>
<keyword evidence="3" id="KW-0949">S-adenosyl-L-methionine</keyword>
<reference evidence="6" key="2">
    <citation type="journal article" date="2017" name="Nat. Plants">
        <title>The Aegilops tauschii genome reveals multiple impacts of transposons.</title>
        <authorList>
            <person name="Zhao G."/>
            <person name="Zou C."/>
            <person name="Li K."/>
            <person name="Wang K."/>
            <person name="Li T."/>
            <person name="Gao L."/>
            <person name="Zhang X."/>
            <person name="Wang H."/>
            <person name="Yang Z."/>
            <person name="Liu X."/>
            <person name="Jiang W."/>
            <person name="Mao L."/>
            <person name="Kong X."/>
            <person name="Jiao Y."/>
            <person name="Jia J."/>
        </authorList>
    </citation>
    <scope>NUCLEOTIDE SEQUENCE [LARGE SCALE GENOMIC DNA]</scope>
    <source>
        <strain evidence="6">cv. AL8/78</strain>
    </source>
</reference>
<organism evidence="5 6">
    <name type="scientific">Aegilops tauschii subsp. strangulata</name>
    <name type="common">Goatgrass</name>
    <dbReference type="NCBI Taxonomy" id="200361"/>
    <lineage>
        <taxon>Eukaryota</taxon>
        <taxon>Viridiplantae</taxon>
        <taxon>Streptophyta</taxon>
        <taxon>Embryophyta</taxon>
        <taxon>Tracheophyta</taxon>
        <taxon>Spermatophyta</taxon>
        <taxon>Magnoliopsida</taxon>
        <taxon>Liliopsida</taxon>
        <taxon>Poales</taxon>
        <taxon>Poaceae</taxon>
        <taxon>BOP clade</taxon>
        <taxon>Pooideae</taxon>
        <taxon>Triticodae</taxon>
        <taxon>Triticeae</taxon>
        <taxon>Triticinae</taxon>
        <taxon>Aegilops</taxon>
    </lineage>
</organism>
<dbReference type="EnsemblPlants" id="AET1Gv20798800.16">
    <property type="protein sequence ID" value="AET1Gv20798800.16"/>
    <property type="gene ID" value="AET1Gv20798800"/>
</dbReference>
<evidence type="ECO:0000256" key="1">
    <source>
        <dbReference type="ARBA" id="ARBA00022603"/>
    </source>
</evidence>
<dbReference type="InterPro" id="IPR012901">
    <property type="entry name" value="CARME"/>
</dbReference>
<name>A0A452ZJ30_AEGTS</name>